<keyword evidence="2" id="KW-0812">Transmembrane</keyword>
<keyword evidence="2" id="KW-1133">Transmembrane helix</keyword>
<sequence length="136" mass="14676">MDTPPPQPTDDDYWKPQAPGAIPPPPPEYLRGSGEYIPQFDYPEQPVRPAPPAPRYQPYAHIPASPPPEGKGLAVTALIFAVLSLGVPCLFGWAGIFLGLTAAKKGHPLGKVAIWTSIVCMFIGFVLAALANKYWL</sequence>
<accession>A0ABX8CIW0</accession>
<dbReference type="EMBL" id="CP074371">
    <property type="protein sequence ID" value="QVI19896.1"/>
    <property type="molecule type" value="Genomic_DNA"/>
</dbReference>
<evidence type="ECO:0008006" key="5">
    <source>
        <dbReference type="Google" id="ProtNLM"/>
    </source>
</evidence>
<feature type="transmembrane region" description="Helical" evidence="2">
    <location>
        <begin position="73"/>
        <end position="100"/>
    </location>
</feature>
<feature type="region of interest" description="Disordered" evidence="1">
    <location>
        <begin position="1"/>
        <end position="28"/>
    </location>
</feature>
<evidence type="ECO:0000256" key="1">
    <source>
        <dbReference type="SAM" id="MobiDB-lite"/>
    </source>
</evidence>
<proteinExistence type="predicted"/>
<evidence type="ECO:0000256" key="2">
    <source>
        <dbReference type="SAM" id="Phobius"/>
    </source>
</evidence>
<reference evidence="3 4" key="1">
    <citation type="submission" date="2021-04" db="EMBL/GenBank/DDBJ databases">
        <title>Nocardia tengchongensis.</title>
        <authorList>
            <person name="Zhuang k."/>
            <person name="Ran Y."/>
            <person name="Li W."/>
        </authorList>
    </citation>
    <scope>NUCLEOTIDE SEQUENCE [LARGE SCALE GENOMIC DNA]</scope>
    <source>
        <strain evidence="3 4">CFH S0057</strain>
    </source>
</reference>
<keyword evidence="2" id="KW-0472">Membrane</keyword>
<evidence type="ECO:0000313" key="4">
    <source>
        <dbReference type="Proteomes" id="UP000683310"/>
    </source>
</evidence>
<dbReference type="RefSeq" id="WP_213555926.1">
    <property type="nucleotide sequence ID" value="NZ_JBHZDI010000091.1"/>
</dbReference>
<feature type="transmembrane region" description="Helical" evidence="2">
    <location>
        <begin position="112"/>
        <end position="131"/>
    </location>
</feature>
<gene>
    <name evidence="3" type="ORF">KHQ06_26830</name>
</gene>
<protein>
    <recommendedName>
        <fullName evidence="5">DUF4190 domain-containing protein</fullName>
    </recommendedName>
</protein>
<evidence type="ECO:0000313" key="3">
    <source>
        <dbReference type="EMBL" id="QVI19896.1"/>
    </source>
</evidence>
<dbReference type="Proteomes" id="UP000683310">
    <property type="component" value="Chromosome"/>
</dbReference>
<name>A0ABX8CIW0_9NOCA</name>
<keyword evidence="4" id="KW-1185">Reference proteome</keyword>
<organism evidence="3 4">
    <name type="scientific">Nocardia tengchongensis</name>
    <dbReference type="NCBI Taxonomy" id="2055889"/>
    <lineage>
        <taxon>Bacteria</taxon>
        <taxon>Bacillati</taxon>
        <taxon>Actinomycetota</taxon>
        <taxon>Actinomycetes</taxon>
        <taxon>Mycobacteriales</taxon>
        <taxon>Nocardiaceae</taxon>
        <taxon>Nocardia</taxon>
    </lineage>
</organism>